<dbReference type="InterPro" id="IPR050490">
    <property type="entry name" value="Bact_solute-bd_prot1"/>
</dbReference>
<evidence type="ECO:0000313" key="4">
    <source>
        <dbReference type="Proteomes" id="UP000246104"/>
    </source>
</evidence>
<dbReference type="SUPFAM" id="SSF53850">
    <property type="entry name" value="Periplasmic binding protein-like II"/>
    <property type="match status" value="1"/>
</dbReference>
<evidence type="ECO:0000256" key="2">
    <source>
        <dbReference type="SAM" id="Phobius"/>
    </source>
</evidence>
<proteinExistence type="predicted"/>
<dbReference type="InterPro" id="IPR006059">
    <property type="entry name" value="SBP"/>
</dbReference>
<evidence type="ECO:0000256" key="1">
    <source>
        <dbReference type="SAM" id="MobiDB-lite"/>
    </source>
</evidence>
<protein>
    <recommendedName>
        <fullName evidence="5">Sugar ABC transporter substrate-binding protein</fullName>
    </recommendedName>
</protein>
<feature type="transmembrane region" description="Helical" evidence="2">
    <location>
        <begin position="41"/>
        <end position="63"/>
    </location>
</feature>
<organism evidence="3 4">
    <name type="scientific">Candidatus Cerribacteria bacterium 'Amazon FNV 2010 28 9'</name>
    <dbReference type="NCBI Taxonomy" id="2081795"/>
    <lineage>
        <taxon>Bacteria</taxon>
        <taxon>Candidatus Cerribacteria</taxon>
    </lineage>
</organism>
<keyword evidence="2" id="KW-0472">Membrane</keyword>
<sequence length="484" mass="52762">MEPVSPNTTQTPQQNSSVSESIPSFNQTTTPPPAQKAKFSLPLPLIGIGVAALVVAAVIFFIVRGALSHVTSSSSNAPTKNETLTWWGLWEPSDVLQSVITQFEQQNPGVTIQYAQQSPKDYRERLQSAFARGQGPDIFRFHNTWVPMLAEAGVYSALPSSVMTTAEFNQTFYPVMQKDMKTSAGYVGIPLMYDGLGLYINKKALADAGQSVPTTWEDLSTLAKSLTIRDSSGKIARAGIALGSSNNVDHFSDILALLILQNGGSPGNPSVTDSNGNNLVGDALTFYTQFEKVDKVWDETLPNSTYAFATEKAAMMLAPSWRSFEVKQINPNIDFEVVPVPQLPGTPVTWASYWAEGVSKTAKDQVTAWKFLKYLSSAAVLQKLYTSESNTRLFGEVYPRVDMASQLSTDPYAGAFAKEAPNAASWYMASNTFDNGINDEIIKYYQDAVNSMNNDRQASDVLPTLTSGVTSVLQKYQLAPQSAQ</sequence>
<dbReference type="Pfam" id="PF01547">
    <property type="entry name" value="SBP_bac_1"/>
    <property type="match status" value="1"/>
</dbReference>
<accession>A0A317JNU5</accession>
<keyword evidence="2" id="KW-1133">Transmembrane helix</keyword>
<evidence type="ECO:0008006" key="5">
    <source>
        <dbReference type="Google" id="ProtNLM"/>
    </source>
</evidence>
<name>A0A317JNU5_9BACT</name>
<dbReference type="Gene3D" id="3.40.190.10">
    <property type="entry name" value="Periplasmic binding protein-like II"/>
    <property type="match status" value="1"/>
</dbReference>
<reference evidence="3 4" key="1">
    <citation type="submission" date="2018-02" db="EMBL/GenBank/DDBJ databases">
        <title>Genomic Reconstructions from Amazon Rainforest and Pasture Soil Reveal Novel Insights into the Physiology of Candidate Phyla in Tropical Sites.</title>
        <authorList>
            <person name="Kroeger M.E."/>
            <person name="Delmont T."/>
            <person name="Eren A.M."/>
            <person name="Guo J."/>
            <person name="Meyer K.M."/>
            <person name="Khan K."/>
            <person name="Rodrigues J.L.M."/>
            <person name="Bohannan B.J.M."/>
            <person name="Tringe S."/>
            <person name="Borges C.D."/>
            <person name="Tiedje J."/>
            <person name="Tsai S.M."/>
            <person name="Nusslein K."/>
        </authorList>
    </citation>
    <scope>NUCLEOTIDE SEQUENCE [LARGE SCALE GENOMIC DNA]</scope>
    <source>
        <strain evidence="3">Amazon FNV 2010 28 9</strain>
    </source>
</reference>
<comment type="caution">
    <text evidence="3">The sequence shown here is derived from an EMBL/GenBank/DDBJ whole genome shotgun (WGS) entry which is preliminary data.</text>
</comment>
<feature type="region of interest" description="Disordered" evidence="1">
    <location>
        <begin position="1"/>
        <end position="33"/>
    </location>
</feature>
<gene>
    <name evidence="3" type="ORF">C5B42_02835</name>
</gene>
<dbReference type="Proteomes" id="UP000246104">
    <property type="component" value="Unassembled WGS sequence"/>
</dbReference>
<keyword evidence="2" id="KW-0812">Transmembrane</keyword>
<dbReference type="AlphaFoldDB" id="A0A317JNU5"/>
<evidence type="ECO:0000313" key="3">
    <source>
        <dbReference type="EMBL" id="PWU23466.1"/>
    </source>
</evidence>
<dbReference type="PANTHER" id="PTHR43649:SF12">
    <property type="entry name" value="DIACETYLCHITOBIOSE BINDING PROTEIN DASA"/>
    <property type="match status" value="1"/>
</dbReference>
<dbReference type="PANTHER" id="PTHR43649">
    <property type="entry name" value="ARABINOSE-BINDING PROTEIN-RELATED"/>
    <property type="match status" value="1"/>
</dbReference>
<dbReference type="EMBL" id="PSRQ01000032">
    <property type="protein sequence ID" value="PWU23466.1"/>
    <property type="molecule type" value="Genomic_DNA"/>
</dbReference>
<feature type="compositionally biased region" description="Polar residues" evidence="1">
    <location>
        <begin position="1"/>
        <end position="29"/>
    </location>
</feature>